<dbReference type="Proteomes" id="UP001318040">
    <property type="component" value="Chromosome 44"/>
</dbReference>
<evidence type="ECO:0000256" key="6">
    <source>
        <dbReference type="ARBA" id="ARBA00023157"/>
    </source>
</evidence>
<feature type="compositionally biased region" description="Gly residues" evidence="8">
    <location>
        <begin position="1"/>
        <end position="12"/>
    </location>
</feature>
<dbReference type="InterPro" id="IPR043401">
    <property type="entry name" value="GDNF_fam"/>
</dbReference>
<feature type="compositionally biased region" description="Low complexity" evidence="8">
    <location>
        <begin position="13"/>
        <end position="26"/>
    </location>
</feature>
<evidence type="ECO:0000256" key="1">
    <source>
        <dbReference type="ARBA" id="ARBA00004613"/>
    </source>
</evidence>
<dbReference type="GO" id="GO:0030971">
    <property type="term" value="F:receptor tyrosine kinase binding"/>
    <property type="evidence" value="ECO:0007669"/>
    <property type="project" value="InterPro"/>
</dbReference>
<dbReference type="GO" id="GO:0048731">
    <property type="term" value="P:system development"/>
    <property type="evidence" value="ECO:0007669"/>
    <property type="project" value="UniProtKB-ARBA"/>
</dbReference>
<comment type="subcellular location">
    <subcellularLocation>
        <location evidence="1">Secreted</location>
    </subcellularLocation>
</comment>
<evidence type="ECO:0000313" key="11">
    <source>
        <dbReference type="RefSeq" id="XP_032826864.1"/>
    </source>
</evidence>
<dbReference type="GO" id="GO:0030116">
    <property type="term" value="F:glial cell-derived neurotrophic factor receptor binding"/>
    <property type="evidence" value="ECO:0007669"/>
    <property type="project" value="InterPro"/>
</dbReference>
<reference evidence="11" key="1">
    <citation type="submission" date="2025-08" db="UniProtKB">
        <authorList>
            <consortium name="RefSeq"/>
        </authorList>
    </citation>
    <scope>IDENTIFICATION</scope>
    <source>
        <tissue evidence="11">Sperm</tissue>
    </source>
</reference>
<evidence type="ECO:0000256" key="2">
    <source>
        <dbReference type="ARBA" id="ARBA00009832"/>
    </source>
</evidence>
<evidence type="ECO:0000256" key="3">
    <source>
        <dbReference type="ARBA" id="ARBA00022525"/>
    </source>
</evidence>
<keyword evidence="4" id="KW-0732">Signal</keyword>
<proteinExistence type="inferred from homology"/>
<dbReference type="GO" id="GO:0005576">
    <property type="term" value="C:extracellular region"/>
    <property type="evidence" value="ECO:0007669"/>
    <property type="project" value="UniProtKB-SubCell"/>
</dbReference>
<keyword evidence="3" id="KW-0964">Secreted</keyword>
<feature type="domain" description="TGF-beta family profile" evidence="9">
    <location>
        <begin position="71"/>
        <end position="196"/>
    </location>
</feature>
<dbReference type="GO" id="GO:0008083">
    <property type="term" value="F:growth factor activity"/>
    <property type="evidence" value="ECO:0007669"/>
    <property type="project" value="UniProtKB-KW"/>
</dbReference>
<name>A0AAJ7X9U8_PETMA</name>
<dbReference type="InterPro" id="IPR029034">
    <property type="entry name" value="Cystine-knot_cytokine"/>
</dbReference>
<dbReference type="RefSeq" id="XP_032826864.1">
    <property type="nucleotide sequence ID" value="XM_032970973.1"/>
</dbReference>
<feature type="region of interest" description="Disordered" evidence="8">
    <location>
        <begin position="1"/>
        <end position="93"/>
    </location>
</feature>
<dbReference type="Gene3D" id="2.10.90.10">
    <property type="entry name" value="Cystine-knot cytokines"/>
    <property type="match status" value="1"/>
</dbReference>
<sequence>MEGVIISGGGSSSGSSSGNSGSIITISGGGGVGVGQRKRLRARRQLSERGQRRKRPGGGGRRGRGQGQGRRRQRQQQQQQRVTTPSPERAHGGADLNTAAAECVLQQLFLTVPELGLGYDSDEVVPFYYCSGACHARPTNYDLVVSHLARTRRQSMGGVDARRCCRPVEFHDLAFFDKGNQPRVVRNFLASACACVG</sequence>
<evidence type="ECO:0000313" key="10">
    <source>
        <dbReference type="Proteomes" id="UP001318040"/>
    </source>
</evidence>
<evidence type="ECO:0000256" key="7">
    <source>
        <dbReference type="RuleBase" id="RU000354"/>
    </source>
</evidence>
<dbReference type="CTD" id="2668"/>
<dbReference type="InterPro" id="IPR001839">
    <property type="entry name" value="TGF-b_C"/>
</dbReference>
<protein>
    <submittedName>
        <fullName evidence="11">Glial cell line-derived neurotrophic factor-like</fullName>
    </submittedName>
</protein>
<dbReference type="PANTHER" id="PTHR12173">
    <property type="entry name" value="GDNF SUBFAMILY OF TGF-BETA FAMILY"/>
    <property type="match status" value="1"/>
</dbReference>
<dbReference type="PROSITE" id="PS51362">
    <property type="entry name" value="TGF_BETA_2"/>
    <property type="match status" value="1"/>
</dbReference>
<dbReference type="AlphaFoldDB" id="A0AAJ7X9U8"/>
<dbReference type="KEGG" id="pmrn:116952004"/>
<dbReference type="Pfam" id="PF00019">
    <property type="entry name" value="TGF_beta"/>
    <property type="match status" value="1"/>
</dbReference>
<evidence type="ECO:0000256" key="4">
    <source>
        <dbReference type="ARBA" id="ARBA00022729"/>
    </source>
</evidence>
<accession>A0AAJ7X9U8</accession>
<evidence type="ECO:0000256" key="5">
    <source>
        <dbReference type="ARBA" id="ARBA00023030"/>
    </source>
</evidence>
<dbReference type="SUPFAM" id="SSF57501">
    <property type="entry name" value="Cystine-knot cytokines"/>
    <property type="match status" value="1"/>
</dbReference>
<organism evidence="10 11">
    <name type="scientific">Petromyzon marinus</name>
    <name type="common">Sea lamprey</name>
    <dbReference type="NCBI Taxonomy" id="7757"/>
    <lineage>
        <taxon>Eukaryota</taxon>
        <taxon>Metazoa</taxon>
        <taxon>Chordata</taxon>
        <taxon>Craniata</taxon>
        <taxon>Vertebrata</taxon>
        <taxon>Cyclostomata</taxon>
        <taxon>Hyperoartia</taxon>
        <taxon>Petromyzontiformes</taxon>
        <taxon>Petromyzontidae</taxon>
        <taxon>Petromyzon</taxon>
    </lineage>
</organism>
<evidence type="ECO:0000256" key="8">
    <source>
        <dbReference type="SAM" id="MobiDB-lite"/>
    </source>
</evidence>
<feature type="compositionally biased region" description="Basic residues" evidence="8">
    <location>
        <begin position="51"/>
        <end position="74"/>
    </location>
</feature>
<keyword evidence="10" id="KW-1185">Reference proteome</keyword>
<gene>
    <name evidence="11" type="primary">LOC116952004</name>
</gene>
<keyword evidence="6" id="KW-1015">Disulfide bond</keyword>
<evidence type="ECO:0000259" key="9">
    <source>
        <dbReference type="PROSITE" id="PS51362"/>
    </source>
</evidence>
<keyword evidence="5 7" id="KW-0339">Growth factor</keyword>
<comment type="similarity">
    <text evidence="2">Belongs to the TGF-beta family. GDNF subfamily.</text>
</comment>